<dbReference type="Proteomes" id="UP000221857">
    <property type="component" value="Segment"/>
</dbReference>
<proteinExistence type="predicted"/>
<sequence length="237" mass="27529">MGGITIGELIERVQSAYSKGVRSDDSRLSNRHIYSKLKSVRNKLISQQLKKRQKISDWNFIILPCVELIEVEKHDCPCLPPLGCKVYRTKEKLPKVLTNLNKHIIQWVMTIESSKIIDETTRESYLYNTGNKYTKKHLKYILENEYIYVYGEYVPKLIKVKLLAENPIEAYSFPSYCKQDCVDCQDDCESMLDKVFPIDGDMVEPLLEMSFPELINIFSQAIEDINNNTSDSNDKNR</sequence>
<evidence type="ECO:0000313" key="1">
    <source>
        <dbReference type="EMBL" id="ALN97138.1"/>
    </source>
</evidence>
<dbReference type="KEGG" id="vg:40069598"/>
<evidence type="ECO:0000313" key="2">
    <source>
        <dbReference type="Proteomes" id="UP000221857"/>
    </source>
</evidence>
<accession>A0A141HR27</accession>
<organism evidence="1 2">
    <name type="scientific">Flavobacterium phage FpV4</name>
    <dbReference type="NCBI Taxonomy" id="1740108"/>
    <lineage>
        <taxon>Viruses</taxon>
        <taxon>Duplodnaviria</taxon>
        <taxon>Heunggongvirae</taxon>
        <taxon>Uroviricota</taxon>
        <taxon>Caudoviricetes</taxon>
        <taxon>Fipvunavirus</taxon>
        <taxon>Fipvunavirus Fpv4</taxon>
    </lineage>
</organism>
<reference evidence="1 2" key="1">
    <citation type="journal article" date="2016" name="PLoS ONE">
        <title>Comparative Genome Analysis Provides Insights into the Pathogenicity of Flavobacterium psychrophilum.</title>
        <authorList>
            <person name="Castillo D."/>
            <person name="Christiansen R.H."/>
            <person name="Dalsgaard I."/>
            <person name="Madsen L."/>
            <person name="Espejo R."/>
            <person name="Middelboe M."/>
        </authorList>
    </citation>
    <scope>NUCLEOTIDE SEQUENCE [LARGE SCALE GENOMIC DNA]</scope>
</reference>
<dbReference type="GeneID" id="40069598"/>
<dbReference type="Pfam" id="PF25702">
    <property type="entry name" value="CrAss_Ring_2"/>
    <property type="match status" value="1"/>
</dbReference>
<dbReference type="EMBL" id="KT876724">
    <property type="protein sequence ID" value="ALN97138.1"/>
    <property type="molecule type" value="Genomic_DNA"/>
</dbReference>
<keyword evidence="2" id="KW-1185">Reference proteome</keyword>
<name>A0A141HR27_9CAUD</name>
<protein>
    <submittedName>
        <fullName evidence="1">Uncharacterized protein</fullName>
    </submittedName>
</protein>
<dbReference type="RefSeq" id="YP_009594081.1">
    <property type="nucleotide sequence ID" value="NC_041872.1"/>
</dbReference>
<dbReference type="InterPro" id="IPR057878">
    <property type="entry name" value="CrAss_Ring_2"/>
</dbReference>